<keyword evidence="3" id="KW-1185">Reference proteome</keyword>
<dbReference type="Gene3D" id="1.20.1280.280">
    <property type="match status" value="1"/>
</dbReference>
<accession>A0A0W0S3L4</accession>
<dbReference type="InterPro" id="IPR038346">
    <property type="entry name" value="DrrA_PI4P-bd_sf"/>
</dbReference>
<dbReference type="OrthoDB" id="5649872at2"/>
<evidence type="ECO:0000259" key="1">
    <source>
        <dbReference type="Pfam" id="PF14860"/>
    </source>
</evidence>
<dbReference type="Proteomes" id="UP000054695">
    <property type="component" value="Unassembled WGS sequence"/>
</dbReference>
<evidence type="ECO:0000313" key="2">
    <source>
        <dbReference type="EMBL" id="KTC77737.1"/>
    </source>
</evidence>
<dbReference type="PATRIC" id="fig|447.4.peg.30"/>
<gene>
    <name evidence="2" type="ORF">Lboz_0025</name>
</gene>
<organism evidence="2 3">
    <name type="scientific">Legionella bozemanae</name>
    <name type="common">Fluoribacter bozemanae</name>
    <dbReference type="NCBI Taxonomy" id="447"/>
    <lineage>
        <taxon>Bacteria</taxon>
        <taxon>Pseudomonadati</taxon>
        <taxon>Pseudomonadota</taxon>
        <taxon>Gammaproteobacteria</taxon>
        <taxon>Legionellales</taxon>
        <taxon>Legionellaceae</taxon>
        <taxon>Legionella</taxon>
    </lineage>
</organism>
<dbReference type="GO" id="GO:0044161">
    <property type="term" value="C:host cell cytoplasmic vesicle"/>
    <property type="evidence" value="ECO:0007669"/>
    <property type="project" value="InterPro"/>
</dbReference>
<reference evidence="2 3" key="1">
    <citation type="submission" date="2015-11" db="EMBL/GenBank/DDBJ databases">
        <title>Genomic analysis of 38 Legionella species identifies large and diverse effector repertoires.</title>
        <authorList>
            <person name="Burstein D."/>
            <person name="Amaro F."/>
            <person name="Zusman T."/>
            <person name="Lifshitz Z."/>
            <person name="Cohen O."/>
            <person name="Gilbert J.A."/>
            <person name="Pupko T."/>
            <person name="Shuman H.A."/>
            <person name="Segal G."/>
        </authorList>
    </citation>
    <scope>NUCLEOTIDE SEQUENCE [LARGE SCALE GENOMIC DNA]</scope>
    <source>
        <strain evidence="2 3">WIGA</strain>
    </source>
</reference>
<dbReference type="AlphaFoldDB" id="A0A0W0S3L4"/>
<evidence type="ECO:0000313" key="3">
    <source>
        <dbReference type="Proteomes" id="UP000054695"/>
    </source>
</evidence>
<dbReference type="EMBL" id="LNXU01000001">
    <property type="protein sequence ID" value="KTC77737.1"/>
    <property type="molecule type" value="Genomic_DNA"/>
</dbReference>
<proteinExistence type="predicted"/>
<feature type="domain" description="DrrA phosphatidylinositol 4-phosphate binding" evidence="1">
    <location>
        <begin position="334"/>
        <end position="438"/>
    </location>
</feature>
<dbReference type="GO" id="GO:0031267">
    <property type="term" value="F:small GTPase binding"/>
    <property type="evidence" value="ECO:0007669"/>
    <property type="project" value="InterPro"/>
</dbReference>
<comment type="caution">
    <text evidence="2">The sequence shown here is derived from an EMBL/GenBank/DDBJ whole genome shotgun (WGS) entry which is preliminary data.</text>
</comment>
<protein>
    <submittedName>
        <fullName evidence="2">Dot/Icm T4SS effector</fullName>
    </submittedName>
</protein>
<dbReference type="Pfam" id="PF14860">
    <property type="entry name" value="DrrA_P4M"/>
    <property type="match status" value="1"/>
</dbReference>
<dbReference type="RefSeq" id="WP_058457739.1">
    <property type="nucleotide sequence ID" value="NZ_CAAAIY010000019.1"/>
</dbReference>
<dbReference type="CDD" id="cd22555">
    <property type="entry name" value="Lpg2603_kinase"/>
    <property type="match status" value="1"/>
</dbReference>
<sequence length="446" mass="52187">MQSKELEDGNQTKRQIVSPSIEEIMGGDDITKHYLDEENKQYRIYRYNKEVYAVRMEEPRDFSHMWSSHKGEHISQRKTLGSGQFGTVYQKTNDKAFKEVGRGEDKPRDIKTNLAILDQKFLLKKHNIEEFFVLGLWNIKDKHVFNMPKLASAEMKRDELKPKFEEFILALKKVNELGYMHPDLANNVRHNSPQNMLVTAEGVRTIDLDSGFMPYVEWAKEPTDNPISAKFKQQALISGRDQWLYVYNYHYPTAEGRKVWRKEIEDWYEKNPGKTLSEDPDALYSFYKKGTIALPQSYVDELNLRKEEEYLKKNELNKENTKESIPEYRKGSTKDRKHDFREVSTDHTSCEVFKKEYQEIKGDSLKRAILKSLKDSVADIESPEDLQKFKSDFFNSPEMEIINTAQGKTTELLGKFGFKTDSHRAVVKIFEEAAKRFETGNQNIPK</sequence>
<dbReference type="InterPro" id="IPR028057">
    <property type="entry name" value="DrrA_P4M"/>
</dbReference>
<name>A0A0W0S3L4_LEGBO</name>